<feature type="transmembrane region" description="Helical" evidence="5">
    <location>
        <begin position="47"/>
        <end position="73"/>
    </location>
</feature>
<reference evidence="6 7" key="1">
    <citation type="journal article" date="2016" name="Environ. Microbiol.">
        <title>New Methyloceanibacter diversity from North Sea sediments includes methanotroph containing solely the soluble methane monooxygenase.</title>
        <authorList>
            <person name="Vekeman B."/>
            <person name="Kerckhof F.M."/>
            <person name="Cremers G."/>
            <person name="de Vos P."/>
            <person name="Vandamme P."/>
            <person name="Boon N."/>
            <person name="Op den Camp H.J."/>
            <person name="Heylen K."/>
        </authorList>
    </citation>
    <scope>NUCLEOTIDE SEQUENCE [LARGE SCALE GENOMIC DNA]</scope>
    <source>
        <strain evidence="6 7">R-67175</strain>
    </source>
</reference>
<dbReference type="EMBL" id="LPWF01000016">
    <property type="protein sequence ID" value="ODR99726.1"/>
    <property type="molecule type" value="Genomic_DNA"/>
</dbReference>
<evidence type="ECO:0000256" key="4">
    <source>
        <dbReference type="ARBA" id="ARBA00023136"/>
    </source>
</evidence>
<keyword evidence="2 5" id="KW-0812">Transmembrane</keyword>
<dbReference type="OrthoDB" id="5506246at2"/>
<feature type="transmembrane region" description="Helical" evidence="5">
    <location>
        <begin position="164"/>
        <end position="185"/>
    </location>
</feature>
<evidence type="ECO:0000256" key="2">
    <source>
        <dbReference type="ARBA" id="ARBA00022692"/>
    </source>
</evidence>
<evidence type="ECO:0008006" key="8">
    <source>
        <dbReference type="Google" id="ProtNLM"/>
    </source>
</evidence>
<sequence>MGRNEILVRLEHSHTPRAIAKRLRDGPRVSYLRDWVYGGIDGTVTTFAIMAGVVGANLSATVVIILGVANLLADGFSMAAANFTGTKAEQDEYQQLRHMEERHVALAPEGEREEIRQIFRAKGFEGEALDSAVNVITEHRGRWIDTMMAEEHGMPAQIRSPLKAAVLTFVAFVLCGSVPLIPYALHLPDAALPSAVMAGATFFLIGSFRSHWSPSPWWRAGLETFVIGMIAAGVAYLVGDLLKGLV</sequence>
<feature type="transmembrane region" description="Helical" evidence="5">
    <location>
        <begin position="220"/>
        <end position="239"/>
    </location>
</feature>
<proteinExistence type="predicted"/>
<dbReference type="GO" id="GO:0012505">
    <property type="term" value="C:endomembrane system"/>
    <property type="evidence" value="ECO:0007669"/>
    <property type="project" value="UniProtKB-SubCell"/>
</dbReference>
<gene>
    <name evidence="6" type="ORF">AUC69_08945</name>
</gene>
<dbReference type="Pfam" id="PF01988">
    <property type="entry name" value="VIT1"/>
    <property type="match status" value="1"/>
</dbReference>
<organism evidence="6 7">
    <name type="scientific">Methyloceanibacter superfactus</name>
    <dbReference type="NCBI Taxonomy" id="1774969"/>
    <lineage>
        <taxon>Bacteria</taxon>
        <taxon>Pseudomonadati</taxon>
        <taxon>Pseudomonadota</taxon>
        <taxon>Alphaproteobacteria</taxon>
        <taxon>Hyphomicrobiales</taxon>
        <taxon>Hyphomicrobiaceae</taxon>
        <taxon>Methyloceanibacter</taxon>
    </lineage>
</organism>
<comment type="subcellular location">
    <subcellularLocation>
        <location evidence="1">Endomembrane system</location>
        <topology evidence="1">Multi-pass membrane protein</topology>
    </subcellularLocation>
</comment>
<evidence type="ECO:0000256" key="1">
    <source>
        <dbReference type="ARBA" id="ARBA00004127"/>
    </source>
</evidence>
<accession>A0A1E3W3L8</accession>
<dbReference type="GO" id="GO:0005384">
    <property type="term" value="F:manganese ion transmembrane transporter activity"/>
    <property type="evidence" value="ECO:0007669"/>
    <property type="project" value="InterPro"/>
</dbReference>
<dbReference type="InterPro" id="IPR008217">
    <property type="entry name" value="Ccc1_fam"/>
</dbReference>
<protein>
    <recommendedName>
        <fullName evidence="8">GMP synthase</fullName>
    </recommendedName>
</protein>
<feature type="transmembrane region" description="Helical" evidence="5">
    <location>
        <begin position="191"/>
        <end position="208"/>
    </location>
</feature>
<name>A0A1E3W3L8_9HYPH</name>
<keyword evidence="7" id="KW-1185">Reference proteome</keyword>
<evidence type="ECO:0000313" key="6">
    <source>
        <dbReference type="EMBL" id="ODR99726.1"/>
    </source>
</evidence>
<keyword evidence="3 5" id="KW-1133">Transmembrane helix</keyword>
<dbReference type="AlphaFoldDB" id="A0A1E3W3L8"/>
<comment type="caution">
    <text evidence="6">The sequence shown here is derived from an EMBL/GenBank/DDBJ whole genome shotgun (WGS) entry which is preliminary data.</text>
</comment>
<evidence type="ECO:0000313" key="7">
    <source>
        <dbReference type="Proteomes" id="UP000094472"/>
    </source>
</evidence>
<dbReference type="STRING" id="1774969.AUC69_08945"/>
<dbReference type="PANTHER" id="PTHR31851">
    <property type="entry name" value="FE(2+)/MN(2+) TRANSPORTER PCL1"/>
    <property type="match status" value="1"/>
</dbReference>
<keyword evidence="4 5" id="KW-0472">Membrane</keyword>
<dbReference type="Proteomes" id="UP000094472">
    <property type="component" value="Unassembled WGS sequence"/>
</dbReference>
<evidence type="ECO:0000256" key="5">
    <source>
        <dbReference type="SAM" id="Phobius"/>
    </source>
</evidence>
<evidence type="ECO:0000256" key="3">
    <source>
        <dbReference type="ARBA" id="ARBA00022989"/>
    </source>
</evidence>
<dbReference type="GO" id="GO:0030026">
    <property type="term" value="P:intracellular manganese ion homeostasis"/>
    <property type="evidence" value="ECO:0007669"/>
    <property type="project" value="InterPro"/>
</dbReference>